<feature type="region of interest" description="Disordered" evidence="1">
    <location>
        <begin position="391"/>
        <end position="412"/>
    </location>
</feature>
<gene>
    <name evidence="2" type="ORF">QG37_06449</name>
</gene>
<name>A0A0L0NSU0_CANAR</name>
<dbReference type="VEuPathDB" id="FungiDB:CJI97_001134"/>
<evidence type="ECO:0000313" key="2">
    <source>
        <dbReference type="EMBL" id="KND97231.1"/>
    </source>
</evidence>
<proteinExistence type="predicted"/>
<reference evidence="3" key="1">
    <citation type="journal article" date="2015" name="BMC Genomics">
        <title>Draft genome of a commonly misdiagnosed multidrug resistant pathogen Candida auris.</title>
        <authorList>
            <person name="Chatterjee S."/>
            <person name="Alampalli S.V."/>
            <person name="Nageshan R.K."/>
            <person name="Chettiar S.T."/>
            <person name="Joshi S."/>
            <person name="Tatu U.S."/>
        </authorList>
    </citation>
    <scope>NUCLEOTIDE SEQUENCE [LARGE SCALE GENOMIC DNA]</scope>
    <source>
        <strain evidence="3">6684</strain>
    </source>
</reference>
<protein>
    <submittedName>
        <fullName evidence="2">Uncharacterized protein</fullName>
    </submittedName>
</protein>
<dbReference type="Proteomes" id="UP000037122">
    <property type="component" value="Unassembled WGS sequence"/>
</dbReference>
<feature type="region of interest" description="Disordered" evidence="1">
    <location>
        <begin position="200"/>
        <end position="220"/>
    </location>
</feature>
<dbReference type="VEuPathDB" id="FungiDB:CJI96_0003635"/>
<evidence type="ECO:0000313" key="3">
    <source>
        <dbReference type="Proteomes" id="UP000037122"/>
    </source>
</evidence>
<dbReference type="AlphaFoldDB" id="A0A0L0NSU0"/>
<dbReference type="VEuPathDB" id="FungiDB:CJJ07_004361"/>
<dbReference type="VEuPathDB" id="FungiDB:QG37_06449"/>
<comment type="caution">
    <text evidence="2">The sequence shown here is derived from an EMBL/GenBank/DDBJ whole genome shotgun (WGS) entry which is preliminary data.</text>
</comment>
<dbReference type="VEuPathDB" id="FungiDB:B9J08_001470"/>
<accession>A0A0L0NSU0</accession>
<dbReference type="VEuPathDB" id="FungiDB:CJJ09_003730"/>
<sequence length="524" mass="59082">MSRIDDLLNMADAITSRSESIASSMDESNSLILRILQLNSRITSADAEIDYMTELLNKNNVCINEFEKLHEKSYFLDSNLHLNESFTNETTFLNLTKEYNYMLDTFRHHNERLSTTVEENHQVVEPQQKKELQAMLSISNLNLRPLRCKDRKVEKKKSRYRLSSAYTLNPVLEHEPETHRNVSKLSAGTYDHQDSIMDSHHRSTDVSSAMEPNDFDDHKDTSALSYSPTFKALNPIDMSNLDLDIENVSLCSGISDLPETKRFELENFHDFLRPSRVDLRSAFPTSPLQKSKSHDLIFESKDDSKPSCKFHNPADTIINKGNVGKPTVEAIFTSTVEGKPQNLLTKSFKDHSTSILHQLKAADGSPVKKQQPTTPKKSNITIFNLLNLPLGSPRGFEQPRQGAPPRRGSIDQLGKTLTSSFLHLMYGNASPSPASSIKAVNHESPPDGIKKLRKGLRDPISIPNEIKSRRLPPSSMDKEFRSGSHSSLTIGNKTARIEGLPKKLVRNSRSQLLFKQVLSESLLF</sequence>
<feature type="region of interest" description="Disordered" evidence="1">
    <location>
        <begin position="465"/>
        <end position="487"/>
    </location>
</feature>
<dbReference type="EMBL" id="LGST01000043">
    <property type="protein sequence ID" value="KND97231.1"/>
    <property type="molecule type" value="Genomic_DNA"/>
</dbReference>
<evidence type="ECO:0000256" key="1">
    <source>
        <dbReference type="SAM" id="MobiDB-lite"/>
    </source>
</evidence>
<dbReference type="VEuPathDB" id="FungiDB:CJJ09_003729"/>
<organism evidence="2 3">
    <name type="scientific">Candidozyma auris</name>
    <name type="common">Yeast</name>
    <name type="synonym">Candida auris</name>
    <dbReference type="NCBI Taxonomy" id="498019"/>
    <lineage>
        <taxon>Eukaryota</taxon>
        <taxon>Fungi</taxon>
        <taxon>Dikarya</taxon>
        <taxon>Ascomycota</taxon>
        <taxon>Saccharomycotina</taxon>
        <taxon>Pichiomycetes</taxon>
        <taxon>Metschnikowiaceae</taxon>
        <taxon>Candidozyma</taxon>
    </lineage>
</organism>